<protein>
    <recommendedName>
        <fullName evidence="2">DUF5009 domain-containing protein</fullName>
    </recommendedName>
</protein>
<dbReference type="PANTHER" id="PTHR31061">
    <property type="entry name" value="LD22376P"/>
    <property type="match status" value="1"/>
</dbReference>
<feature type="transmembrane region" description="Helical" evidence="1">
    <location>
        <begin position="362"/>
        <end position="384"/>
    </location>
</feature>
<dbReference type="Pfam" id="PF16401">
    <property type="entry name" value="DUF5009"/>
    <property type="match status" value="1"/>
</dbReference>
<dbReference type="STRING" id="1349421.OI18_22635"/>
<name>A0A0C1I9L1_9BACT</name>
<dbReference type="Proteomes" id="UP000031408">
    <property type="component" value="Unassembled WGS sequence"/>
</dbReference>
<feature type="transmembrane region" description="Helical" evidence="1">
    <location>
        <begin position="114"/>
        <end position="132"/>
    </location>
</feature>
<dbReference type="OrthoDB" id="9788724at2"/>
<comment type="caution">
    <text evidence="3">The sequence shown here is derived from an EMBL/GenBank/DDBJ whole genome shotgun (WGS) entry which is preliminary data.</text>
</comment>
<dbReference type="RefSeq" id="WP_039144371.1">
    <property type="nucleotide sequence ID" value="NZ_JSVC01000045.1"/>
</dbReference>
<feature type="transmembrane region" description="Helical" evidence="1">
    <location>
        <begin position="83"/>
        <end position="102"/>
    </location>
</feature>
<feature type="transmembrane region" description="Helical" evidence="1">
    <location>
        <begin position="176"/>
        <end position="195"/>
    </location>
</feature>
<accession>A0A0C1I9L1</accession>
<feature type="transmembrane region" description="Helical" evidence="1">
    <location>
        <begin position="202"/>
        <end position="220"/>
    </location>
</feature>
<reference evidence="3 4" key="1">
    <citation type="submission" date="2014-11" db="EMBL/GenBank/DDBJ databases">
        <title>Genome sequence of Flavihumibacter solisilvae 3-3.</title>
        <authorList>
            <person name="Zhou G."/>
            <person name="Li M."/>
            <person name="Wang G."/>
        </authorList>
    </citation>
    <scope>NUCLEOTIDE SEQUENCE [LARGE SCALE GENOMIC DNA]</scope>
    <source>
        <strain evidence="3 4">3-3</strain>
    </source>
</reference>
<keyword evidence="1" id="KW-0472">Membrane</keyword>
<feature type="transmembrane region" description="Helical" evidence="1">
    <location>
        <begin position="264"/>
        <end position="283"/>
    </location>
</feature>
<proteinExistence type="predicted"/>
<evidence type="ECO:0000313" key="3">
    <source>
        <dbReference type="EMBL" id="KIC90700.1"/>
    </source>
</evidence>
<organism evidence="3 4">
    <name type="scientific">Flavihumibacter solisilvae</name>
    <dbReference type="NCBI Taxonomy" id="1349421"/>
    <lineage>
        <taxon>Bacteria</taxon>
        <taxon>Pseudomonadati</taxon>
        <taxon>Bacteroidota</taxon>
        <taxon>Chitinophagia</taxon>
        <taxon>Chitinophagales</taxon>
        <taxon>Chitinophagaceae</taxon>
        <taxon>Flavihumibacter</taxon>
    </lineage>
</organism>
<dbReference type="EMBL" id="JSVC01000045">
    <property type="protein sequence ID" value="KIC90700.1"/>
    <property type="molecule type" value="Genomic_DNA"/>
</dbReference>
<evidence type="ECO:0000256" key="1">
    <source>
        <dbReference type="SAM" id="Phobius"/>
    </source>
</evidence>
<sequence>MPQPAVRVAAIDQLRALTMLLMIIVNDLWSLKGIPGWLEHVPADADGMGLADVVFPGFLFIVGMSVPFAVGNRRQKGENRWQISYHIAERGVALLVMGLFLVNGEYINELATGFQRGWWNILACTGFILIWNKYPSTWSRPLVYTLKIAGALTLLTLAICYRGGEDNAISYFNTWWWGILGLIGWAYLLSSLLYVWCNGNPAWLFAGWLASILLCAANHSGFLPGEAWWRKFISPIGEGAMTGFTIGGAFAAEIFRRRSASAKNWYASFAGAAIVLLAIGFATRPLWGISKIRATPSWVMICSAIMLLAFIFMYRLAENRRSGWYEIIRPAGTETLLCYLIPYYCYGIVQLAQWWLPDPLLTGWIGIFKSVLFAIIVIQAAGLLSKKLIRLRL</sequence>
<feature type="transmembrane region" description="Helical" evidence="1">
    <location>
        <begin position="336"/>
        <end position="356"/>
    </location>
</feature>
<keyword evidence="4" id="KW-1185">Reference proteome</keyword>
<dbReference type="AlphaFoldDB" id="A0A0C1I9L1"/>
<keyword evidence="1" id="KW-0812">Transmembrane</keyword>
<feature type="transmembrane region" description="Helical" evidence="1">
    <location>
        <begin position="12"/>
        <end position="29"/>
    </location>
</feature>
<feature type="transmembrane region" description="Helical" evidence="1">
    <location>
        <begin position="49"/>
        <end position="71"/>
    </location>
</feature>
<dbReference type="InterPro" id="IPR032176">
    <property type="entry name" value="DUF5009"/>
</dbReference>
<feature type="transmembrane region" description="Helical" evidence="1">
    <location>
        <begin position="232"/>
        <end position="252"/>
    </location>
</feature>
<evidence type="ECO:0000259" key="2">
    <source>
        <dbReference type="Pfam" id="PF16401"/>
    </source>
</evidence>
<feature type="transmembrane region" description="Helical" evidence="1">
    <location>
        <begin position="144"/>
        <end position="164"/>
    </location>
</feature>
<keyword evidence="1" id="KW-1133">Transmembrane helix</keyword>
<feature type="domain" description="DUF5009" evidence="2">
    <location>
        <begin position="8"/>
        <end position="212"/>
    </location>
</feature>
<dbReference type="PANTHER" id="PTHR31061:SF24">
    <property type="entry name" value="LD22376P"/>
    <property type="match status" value="1"/>
</dbReference>
<evidence type="ECO:0000313" key="4">
    <source>
        <dbReference type="Proteomes" id="UP000031408"/>
    </source>
</evidence>
<feature type="transmembrane region" description="Helical" evidence="1">
    <location>
        <begin position="295"/>
        <end position="316"/>
    </location>
</feature>
<gene>
    <name evidence="3" type="ORF">OI18_22635</name>
</gene>